<sequence>MDSSVFRWAREKLEKEHRESKESGKLKLEREKKDKDAAERQRRAVEASQRAKRLEAIEAQMMKVEEPRKRGGYIIQPIPPWILKRTNMPPQDEEEVFRWDDDEEEGAEWEVGEAPGTGHRERLLESLLGMMMKKKKKKRKKKDDNDNDCDCWQKDGKLMDQPNDDMVPERLSYVKCASLLIRVFALSVSFMQDS</sequence>
<name>A0ABQ7YR67_BRANA</name>
<organism evidence="2 3">
    <name type="scientific">Brassica napus</name>
    <name type="common">Rape</name>
    <dbReference type="NCBI Taxonomy" id="3708"/>
    <lineage>
        <taxon>Eukaryota</taxon>
        <taxon>Viridiplantae</taxon>
        <taxon>Streptophyta</taxon>
        <taxon>Embryophyta</taxon>
        <taxon>Tracheophyta</taxon>
        <taxon>Spermatophyta</taxon>
        <taxon>Magnoliopsida</taxon>
        <taxon>eudicotyledons</taxon>
        <taxon>Gunneridae</taxon>
        <taxon>Pentapetalae</taxon>
        <taxon>rosids</taxon>
        <taxon>malvids</taxon>
        <taxon>Brassicales</taxon>
        <taxon>Brassicaceae</taxon>
        <taxon>Brassiceae</taxon>
        <taxon>Brassica</taxon>
    </lineage>
</organism>
<feature type="region of interest" description="Disordered" evidence="1">
    <location>
        <begin position="132"/>
        <end position="163"/>
    </location>
</feature>
<feature type="compositionally biased region" description="Basic residues" evidence="1">
    <location>
        <begin position="132"/>
        <end position="141"/>
    </location>
</feature>
<feature type="compositionally biased region" description="Basic and acidic residues" evidence="1">
    <location>
        <begin position="13"/>
        <end position="45"/>
    </location>
</feature>
<evidence type="ECO:0000313" key="2">
    <source>
        <dbReference type="EMBL" id="KAH0870710.1"/>
    </source>
</evidence>
<evidence type="ECO:0000256" key="1">
    <source>
        <dbReference type="SAM" id="MobiDB-lite"/>
    </source>
</evidence>
<dbReference type="Proteomes" id="UP000824890">
    <property type="component" value="Unassembled WGS sequence"/>
</dbReference>
<dbReference type="EMBL" id="JAGKQM010000017">
    <property type="protein sequence ID" value="KAH0870710.1"/>
    <property type="molecule type" value="Genomic_DNA"/>
</dbReference>
<comment type="caution">
    <text evidence="2">The sequence shown here is derived from an EMBL/GenBank/DDBJ whole genome shotgun (WGS) entry which is preliminary data.</text>
</comment>
<accession>A0ABQ7YR67</accession>
<feature type="region of interest" description="Disordered" evidence="1">
    <location>
        <begin position="13"/>
        <end position="47"/>
    </location>
</feature>
<reference evidence="2 3" key="1">
    <citation type="submission" date="2021-05" db="EMBL/GenBank/DDBJ databases">
        <title>Genome Assembly of Synthetic Allotetraploid Brassica napus Reveals Homoeologous Exchanges between Subgenomes.</title>
        <authorList>
            <person name="Davis J.T."/>
        </authorList>
    </citation>
    <scope>NUCLEOTIDE SEQUENCE [LARGE SCALE GENOMIC DNA]</scope>
    <source>
        <strain evidence="3">cv. Da-Ae</strain>
        <tissue evidence="2">Seedling</tissue>
    </source>
</reference>
<gene>
    <name evidence="2" type="ORF">HID58_077732</name>
</gene>
<proteinExistence type="predicted"/>
<evidence type="ECO:0000313" key="3">
    <source>
        <dbReference type="Proteomes" id="UP000824890"/>
    </source>
</evidence>
<protein>
    <submittedName>
        <fullName evidence="2">Uncharacterized protein</fullName>
    </submittedName>
</protein>
<keyword evidence="3" id="KW-1185">Reference proteome</keyword>